<keyword evidence="1" id="KW-0812">Transmembrane</keyword>
<keyword evidence="1" id="KW-1133">Transmembrane helix</keyword>
<keyword evidence="2" id="KW-0732">Signal</keyword>
<evidence type="ECO:0000313" key="3">
    <source>
        <dbReference type="EMBL" id="THU79189.1"/>
    </source>
</evidence>
<dbReference type="AlphaFoldDB" id="A0A4S8KTP5"/>
<reference evidence="3 4" key="1">
    <citation type="journal article" date="2019" name="Nat. Ecol. Evol.">
        <title>Megaphylogeny resolves global patterns of mushroom evolution.</title>
        <authorList>
            <person name="Varga T."/>
            <person name="Krizsan K."/>
            <person name="Foldi C."/>
            <person name="Dima B."/>
            <person name="Sanchez-Garcia M."/>
            <person name="Sanchez-Ramirez S."/>
            <person name="Szollosi G.J."/>
            <person name="Szarkandi J.G."/>
            <person name="Papp V."/>
            <person name="Albert L."/>
            <person name="Andreopoulos W."/>
            <person name="Angelini C."/>
            <person name="Antonin V."/>
            <person name="Barry K.W."/>
            <person name="Bougher N.L."/>
            <person name="Buchanan P."/>
            <person name="Buyck B."/>
            <person name="Bense V."/>
            <person name="Catcheside P."/>
            <person name="Chovatia M."/>
            <person name="Cooper J."/>
            <person name="Damon W."/>
            <person name="Desjardin D."/>
            <person name="Finy P."/>
            <person name="Geml J."/>
            <person name="Haridas S."/>
            <person name="Hughes K."/>
            <person name="Justo A."/>
            <person name="Karasinski D."/>
            <person name="Kautmanova I."/>
            <person name="Kiss B."/>
            <person name="Kocsube S."/>
            <person name="Kotiranta H."/>
            <person name="LaButti K.M."/>
            <person name="Lechner B.E."/>
            <person name="Liimatainen K."/>
            <person name="Lipzen A."/>
            <person name="Lukacs Z."/>
            <person name="Mihaltcheva S."/>
            <person name="Morgado L.N."/>
            <person name="Niskanen T."/>
            <person name="Noordeloos M.E."/>
            <person name="Ohm R.A."/>
            <person name="Ortiz-Santana B."/>
            <person name="Ovrebo C."/>
            <person name="Racz N."/>
            <person name="Riley R."/>
            <person name="Savchenko A."/>
            <person name="Shiryaev A."/>
            <person name="Soop K."/>
            <person name="Spirin V."/>
            <person name="Szebenyi C."/>
            <person name="Tomsovsky M."/>
            <person name="Tulloss R.E."/>
            <person name="Uehling J."/>
            <person name="Grigoriev I.V."/>
            <person name="Vagvolgyi C."/>
            <person name="Papp T."/>
            <person name="Martin F.M."/>
            <person name="Miettinen O."/>
            <person name="Hibbett D.S."/>
            <person name="Nagy L.G."/>
        </authorList>
    </citation>
    <scope>NUCLEOTIDE SEQUENCE [LARGE SCALE GENOMIC DNA]</scope>
    <source>
        <strain evidence="3 4">CBS 962.96</strain>
    </source>
</reference>
<protein>
    <submittedName>
        <fullName evidence="3">Uncharacterized protein</fullName>
    </submittedName>
</protein>
<evidence type="ECO:0000256" key="1">
    <source>
        <dbReference type="SAM" id="Phobius"/>
    </source>
</evidence>
<organism evidence="3 4">
    <name type="scientific">Dendrothele bispora (strain CBS 962.96)</name>
    <dbReference type="NCBI Taxonomy" id="1314807"/>
    <lineage>
        <taxon>Eukaryota</taxon>
        <taxon>Fungi</taxon>
        <taxon>Dikarya</taxon>
        <taxon>Basidiomycota</taxon>
        <taxon>Agaricomycotina</taxon>
        <taxon>Agaricomycetes</taxon>
        <taxon>Agaricomycetidae</taxon>
        <taxon>Agaricales</taxon>
        <taxon>Agaricales incertae sedis</taxon>
        <taxon>Dendrothele</taxon>
    </lineage>
</organism>
<feature type="transmembrane region" description="Helical" evidence="1">
    <location>
        <begin position="66"/>
        <end position="86"/>
    </location>
</feature>
<evidence type="ECO:0000256" key="2">
    <source>
        <dbReference type="SAM" id="SignalP"/>
    </source>
</evidence>
<keyword evidence="4" id="KW-1185">Reference proteome</keyword>
<dbReference type="Proteomes" id="UP000297245">
    <property type="component" value="Unassembled WGS sequence"/>
</dbReference>
<accession>A0A4S8KTP5</accession>
<gene>
    <name evidence="3" type="ORF">K435DRAFT_31150</name>
</gene>
<evidence type="ECO:0000313" key="4">
    <source>
        <dbReference type="Proteomes" id="UP000297245"/>
    </source>
</evidence>
<keyword evidence="1" id="KW-0472">Membrane</keyword>
<name>A0A4S8KTP5_DENBC</name>
<sequence>MDINKVFMVFVQFGLAFNIHCQLLQRPQQLRIPSPNFPSLPANGWYPERAPVTCSRTKQREPDTNALLLLLPLFVSASIQVAWLGAELPLSFYAFLSLSNDSDVDLIIDGEEKATISNSNTGSHHPLFSLFTFPPFLGL</sequence>
<proteinExistence type="predicted"/>
<feature type="chain" id="PRO_5020729514" evidence="2">
    <location>
        <begin position="17"/>
        <end position="139"/>
    </location>
</feature>
<dbReference type="EMBL" id="ML180062">
    <property type="protein sequence ID" value="THU79189.1"/>
    <property type="molecule type" value="Genomic_DNA"/>
</dbReference>
<feature type="signal peptide" evidence="2">
    <location>
        <begin position="1"/>
        <end position="16"/>
    </location>
</feature>